<proteinExistence type="predicted"/>
<dbReference type="RefSeq" id="WP_250929605.1">
    <property type="nucleotide sequence ID" value="NZ_JAMQBK010000039.1"/>
</dbReference>
<name>A0ABT0U4W3_9BACT</name>
<keyword evidence="2" id="KW-1185">Reference proteome</keyword>
<evidence type="ECO:0000313" key="2">
    <source>
        <dbReference type="Proteomes" id="UP001202961"/>
    </source>
</evidence>
<dbReference type="Proteomes" id="UP001202961">
    <property type="component" value="Unassembled WGS sequence"/>
</dbReference>
<gene>
    <name evidence="1" type="ORF">NB063_15335</name>
</gene>
<comment type="caution">
    <text evidence="1">The sequence shown here is derived from an EMBL/GenBank/DDBJ whole genome shotgun (WGS) entry which is preliminary data.</text>
</comment>
<sequence length="102" mass="10111">MLSIGVDAPAGAALEGGRVNEATADCEAPVEAFAGAFGLETAGDDELGFEATALVTDGTIPLGSVKPPELEPVDPDELDVPAASRVGVISFKGGIANADLVC</sequence>
<organism evidence="1 2">
    <name type="scientific">Aporhodopirellula aestuarii</name>
    <dbReference type="NCBI Taxonomy" id="2950107"/>
    <lineage>
        <taxon>Bacteria</taxon>
        <taxon>Pseudomonadati</taxon>
        <taxon>Planctomycetota</taxon>
        <taxon>Planctomycetia</taxon>
        <taxon>Pirellulales</taxon>
        <taxon>Pirellulaceae</taxon>
        <taxon>Aporhodopirellula</taxon>
    </lineage>
</organism>
<reference evidence="1 2" key="1">
    <citation type="journal article" date="2022" name="Syst. Appl. Microbiol.">
        <title>Rhodopirellula aestuarii sp. nov., a novel member of the genus Rhodopirellula isolated from brackish sediments collected in the Tagus River estuary, Portugal.</title>
        <authorList>
            <person name="Vitorino I.R."/>
            <person name="Klimek D."/>
            <person name="Calusinska M."/>
            <person name="Lobo-da-Cunha A."/>
            <person name="Vasconcelos V."/>
            <person name="Lage O.M."/>
        </authorList>
    </citation>
    <scope>NUCLEOTIDE SEQUENCE [LARGE SCALE GENOMIC DNA]</scope>
    <source>
        <strain evidence="1 2">ICT_H3.1</strain>
    </source>
</reference>
<protein>
    <submittedName>
        <fullName evidence="1">Uncharacterized protein</fullName>
    </submittedName>
</protein>
<dbReference type="EMBL" id="JAMQBK010000039">
    <property type="protein sequence ID" value="MCM2371977.1"/>
    <property type="molecule type" value="Genomic_DNA"/>
</dbReference>
<accession>A0ABT0U4W3</accession>
<evidence type="ECO:0000313" key="1">
    <source>
        <dbReference type="EMBL" id="MCM2371977.1"/>
    </source>
</evidence>